<sequence length="93" mass="9885">MNVGMAKRNEIPRNGTAHLFNEPAIANQVPIARAPNLSTHACSMPSLMSRCNVVPVVLRPAGLSNGESVTNQPFQVARRPAHLVTSKGTSNGK</sequence>
<dbReference type="EMBL" id="JBBPBN010000013">
    <property type="protein sequence ID" value="KAK9025871.1"/>
    <property type="molecule type" value="Genomic_DNA"/>
</dbReference>
<comment type="caution">
    <text evidence="1">The sequence shown here is derived from an EMBL/GenBank/DDBJ whole genome shotgun (WGS) entry which is preliminary data.</text>
</comment>
<proteinExistence type="predicted"/>
<reference evidence="1 2" key="1">
    <citation type="journal article" date="2024" name="G3 (Bethesda)">
        <title>Genome assembly of Hibiscus sabdariffa L. provides insights into metabolisms of medicinal natural products.</title>
        <authorList>
            <person name="Kim T."/>
        </authorList>
    </citation>
    <scope>NUCLEOTIDE SEQUENCE [LARGE SCALE GENOMIC DNA]</scope>
    <source>
        <strain evidence="1">TK-2024</strain>
        <tissue evidence="1">Old leaves</tissue>
    </source>
</reference>
<protein>
    <submittedName>
        <fullName evidence="1">Uncharacterized protein</fullName>
    </submittedName>
</protein>
<keyword evidence="2" id="KW-1185">Reference proteome</keyword>
<evidence type="ECO:0000313" key="2">
    <source>
        <dbReference type="Proteomes" id="UP001396334"/>
    </source>
</evidence>
<accession>A0ABR2SKU3</accession>
<name>A0ABR2SKU3_9ROSI</name>
<evidence type="ECO:0000313" key="1">
    <source>
        <dbReference type="EMBL" id="KAK9025871.1"/>
    </source>
</evidence>
<gene>
    <name evidence="1" type="ORF">V6N11_038725</name>
</gene>
<dbReference type="Proteomes" id="UP001396334">
    <property type="component" value="Unassembled WGS sequence"/>
</dbReference>
<organism evidence="1 2">
    <name type="scientific">Hibiscus sabdariffa</name>
    <name type="common">roselle</name>
    <dbReference type="NCBI Taxonomy" id="183260"/>
    <lineage>
        <taxon>Eukaryota</taxon>
        <taxon>Viridiplantae</taxon>
        <taxon>Streptophyta</taxon>
        <taxon>Embryophyta</taxon>
        <taxon>Tracheophyta</taxon>
        <taxon>Spermatophyta</taxon>
        <taxon>Magnoliopsida</taxon>
        <taxon>eudicotyledons</taxon>
        <taxon>Gunneridae</taxon>
        <taxon>Pentapetalae</taxon>
        <taxon>rosids</taxon>
        <taxon>malvids</taxon>
        <taxon>Malvales</taxon>
        <taxon>Malvaceae</taxon>
        <taxon>Malvoideae</taxon>
        <taxon>Hibiscus</taxon>
    </lineage>
</organism>